<feature type="compositionally biased region" description="Low complexity" evidence="1">
    <location>
        <begin position="255"/>
        <end position="268"/>
    </location>
</feature>
<feature type="region of interest" description="Disordered" evidence="1">
    <location>
        <begin position="213"/>
        <end position="344"/>
    </location>
</feature>
<protein>
    <recommendedName>
        <fullName evidence="2">Integrase catalytic domain-containing protein</fullName>
    </recommendedName>
</protein>
<dbReference type="PANTHER" id="PTHR47481:SF21">
    <property type="entry name" value="BASIC-LEUCINE ZIPPER TRANSCRIPTION FACTOR Q-RELATED"/>
    <property type="match status" value="1"/>
</dbReference>
<feature type="domain" description="Integrase catalytic" evidence="2">
    <location>
        <begin position="545"/>
        <end position="676"/>
    </location>
</feature>
<dbReference type="Pfam" id="PF14223">
    <property type="entry name" value="Retrotran_gag_2"/>
    <property type="match status" value="1"/>
</dbReference>
<gene>
    <name evidence="3" type="ORF">LWI29_038180</name>
</gene>
<dbReference type="InterPro" id="IPR025724">
    <property type="entry name" value="GAG-pre-integrase_dom"/>
</dbReference>
<evidence type="ECO:0000313" key="4">
    <source>
        <dbReference type="Proteomes" id="UP001168877"/>
    </source>
</evidence>
<name>A0AA39SCH2_ACESA</name>
<feature type="compositionally biased region" description="Low complexity" evidence="1">
    <location>
        <begin position="7"/>
        <end position="18"/>
    </location>
</feature>
<dbReference type="PANTHER" id="PTHR47481">
    <property type="match status" value="1"/>
</dbReference>
<keyword evidence="4" id="KW-1185">Reference proteome</keyword>
<dbReference type="Gene3D" id="3.30.420.10">
    <property type="entry name" value="Ribonuclease H-like superfamily/Ribonuclease H"/>
    <property type="match status" value="1"/>
</dbReference>
<evidence type="ECO:0000259" key="2">
    <source>
        <dbReference type="PROSITE" id="PS50994"/>
    </source>
</evidence>
<organism evidence="3 4">
    <name type="scientific">Acer saccharum</name>
    <name type="common">Sugar maple</name>
    <dbReference type="NCBI Taxonomy" id="4024"/>
    <lineage>
        <taxon>Eukaryota</taxon>
        <taxon>Viridiplantae</taxon>
        <taxon>Streptophyta</taxon>
        <taxon>Embryophyta</taxon>
        <taxon>Tracheophyta</taxon>
        <taxon>Spermatophyta</taxon>
        <taxon>Magnoliopsida</taxon>
        <taxon>eudicotyledons</taxon>
        <taxon>Gunneridae</taxon>
        <taxon>Pentapetalae</taxon>
        <taxon>rosids</taxon>
        <taxon>malvids</taxon>
        <taxon>Sapindales</taxon>
        <taxon>Sapindaceae</taxon>
        <taxon>Hippocastanoideae</taxon>
        <taxon>Acereae</taxon>
        <taxon>Acer</taxon>
    </lineage>
</organism>
<evidence type="ECO:0000256" key="1">
    <source>
        <dbReference type="SAM" id="MobiDB-lite"/>
    </source>
</evidence>
<reference evidence="3" key="1">
    <citation type="journal article" date="2022" name="Plant J.">
        <title>Strategies of tolerance reflected in two North American maple genomes.</title>
        <authorList>
            <person name="McEvoy S.L."/>
            <person name="Sezen U.U."/>
            <person name="Trouern-Trend A."/>
            <person name="McMahon S.M."/>
            <person name="Schaberg P.G."/>
            <person name="Yang J."/>
            <person name="Wegrzyn J.L."/>
            <person name="Swenson N.G."/>
        </authorList>
    </citation>
    <scope>NUCLEOTIDE SEQUENCE</scope>
    <source>
        <strain evidence="3">NS2018</strain>
    </source>
</reference>
<dbReference type="GO" id="GO:0015074">
    <property type="term" value="P:DNA integration"/>
    <property type="evidence" value="ECO:0007669"/>
    <property type="project" value="InterPro"/>
</dbReference>
<dbReference type="EMBL" id="JAUESC010000382">
    <property type="protein sequence ID" value="KAK0588332.1"/>
    <property type="molecule type" value="Genomic_DNA"/>
</dbReference>
<accession>A0AA39SCH2</accession>
<dbReference type="Proteomes" id="UP001168877">
    <property type="component" value="Unassembled WGS sequence"/>
</dbReference>
<feature type="region of interest" description="Disordered" evidence="1">
    <location>
        <begin position="1"/>
        <end position="26"/>
    </location>
</feature>
<sequence length="676" mass="74684">MSPPSPTAASSSSSSAPPVTLMGTTNTPISHTQSLIAINSTQVPIKLTKGGNYAAWRSQFENLFFGYGLMGYLDGTKPCPPATIPAAADDSGGPESDRTTANPEHQVWLRQDRLLLHAIQVSCMGAAQSIVTRSTTSAQAWEKLEVAYANRSNTRKLGLLDSLSNVSLDDKSVADYMQGIKTIIDNLELIGHTVDEELYDKLLDHEAYLRCEDSKKSGPPITAQFNQRTFNRRGRGHQGNSFNSTGHHQNFGHNSSPNQSQSFGHSSSQGGGRGFHSNNSSRQYSSPAAQHHQWRPQPTHNNSRPTCQLCDKFGHTARTCRSRPPPPVHNWPQANHMSSDLQPGLRNNTSWILDSGASHHMTSDLQNLSLHSDYNGPEDIMLGDGKTIPITHIGSTLLHNSGQSFRLKNVPCSPTISHNLVSVSQFCSNNHTSIEFFPDCFLVKDLTTGASLVRGQNKGNLYVWPESVKSRHPASNVHLYTASTQPVASPLAWHCRLGHPSVQVLHKILQSYNLPVVKSRSSFSSCSACLCNKSHKLPFGKSSLSSNKPLEILFTDVWGPAHISSFDNSRYYVLFVDYFSKYTWLYPLKNKSKVPQVFRRFKALVENFFHTKIKTVYTDGSGEAQALGHDLQIMGIQHLKSPPHTPEHVGTAERKHRHVVETALTLLHHASLPVKY</sequence>
<feature type="compositionally biased region" description="Polar residues" evidence="1">
    <location>
        <begin position="296"/>
        <end position="306"/>
    </location>
</feature>
<dbReference type="Pfam" id="PF22936">
    <property type="entry name" value="Pol_BBD"/>
    <property type="match status" value="1"/>
</dbReference>
<feature type="compositionally biased region" description="Polar residues" evidence="1">
    <location>
        <begin position="332"/>
        <end position="344"/>
    </location>
</feature>
<dbReference type="GO" id="GO:0003676">
    <property type="term" value="F:nucleic acid binding"/>
    <property type="evidence" value="ECO:0007669"/>
    <property type="project" value="InterPro"/>
</dbReference>
<feature type="compositionally biased region" description="Polar residues" evidence="1">
    <location>
        <begin position="278"/>
        <end position="288"/>
    </location>
</feature>
<dbReference type="PROSITE" id="PS50994">
    <property type="entry name" value="INTEGRASE"/>
    <property type="match status" value="1"/>
</dbReference>
<dbReference type="Pfam" id="PF13976">
    <property type="entry name" value="gag_pre-integrs"/>
    <property type="match status" value="1"/>
</dbReference>
<dbReference type="InterPro" id="IPR036397">
    <property type="entry name" value="RNaseH_sf"/>
</dbReference>
<feature type="compositionally biased region" description="Polar residues" evidence="1">
    <location>
        <begin position="238"/>
        <end position="254"/>
    </location>
</feature>
<comment type="caution">
    <text evidence="3">The sequence shown here is derived from an EMBL/GenBank/DDBJ whole genome shotgun (WGS) entry which is preliminary data.</text>
</comment>
<dbReference type="SUPFAM" id="SSF57756">
    <property type="entry name" value="Retrovirus zinc finger-like domains"/>
    <property type="match status" value="1"/>
</dbReference>
<dbReference type="InterPro" id="IPR001584">
    <property type="entry name" value="Integrase_cat-core"/>
</dbReference>
<dbReference type="InterPro" id="IPR012337">
    <property type="entry name" value="RNaseH-like_sf"/>
</dbReference>
<proteinExistence type="predicted"/>
<dbReference type="SUPFAM" id="SSF53098">
    <property type="entry name" value="Ribonuclease H-like"/>
    <property type="match status" value="1"/>
</dbReference>
<dbReference type="GO" id="GO:0008270">
    <property type="term" value="F:zinc ion binding"/>
    <property type="evidence" value="ECO:0007669"/>
    <property type="project" value="InterPro"/>
</dbReference>
<dbReference type="AlphaFoldDB" id="A0AA39SCH2"/>
<evidence type="ECO:0000313" key="3">
    <source>
        <dbReference type="EMBL" id="KAK0588332.1"/>
    </source>
</evidence>
<dbReference type="InterPro" id="IPR054722">
    <property type="entry name" value="PolX-like_BBD"/>
</dbReference>
<reference evidence="3" key="2">
    <citation type="submission" date="2023-06" db="EMBL/GenBank/DDBJ databases">
        <authorList>
            <person name="Swenson N.G."/>
            <person name="Wegrzyn J.L."/>
            <person name="Mcevoy S.L."/>
        </authorList>
    </citation>
    <scope>NUCLEOTIDE SEQUENCE</scope>
    <source>
        <strain evidence="3">NS2018</strain>
        <tissue evidence="3">Leaf</tissue>
    </source>
</reference>
<dbReference type="InterPro" id="IPR036875">
    <property type="entry name" value="Znf_CCHC_sf"/>
</dbReference>